<keyword evidence="1" id="KW-1133">Transmembrane helix</keyword>
<gene>
    <name evidence="2" type="ORF">URODEC1_LOCUS11904</name>
</gene>
<keyword evidence="1" id="KW-0812">Transmembrane</keyword>
<name>A0ABC8WDG9_9POAL</name>
<evidence type="ECO:0000313" key="2">
    <source>
        <dbReference type="EMBL" id="CAL4905969.1"/>
    </source>
</evidence>
<reference evidence="2" key="1">
    <citation type="submission" date="2024-10" db="EMBL/GenBank/DDBJ databases">
        <authorList>
            <person name="Ryan C."/>
        </authorList>
    </citation>
    <scope>NUCLEOTIDE SEQUENCE [LARGE SCALE GENOMIC DNA]</scope>
</reference>
<dbReference type="EMBL" id="OZ075122">
    <property type="protein sequence ID" value="CAL4905969.1"/>
    <property type="molecule type" value="Genomic_DNA"/>
</dbReference>
<keyword evidence="3" id="KW-1185">Reference proteome</keyword>
<evidence type="ECO:0000256" key="1">
    <source>
        <dbReference type="SAM" id="Phobius"/>
    </source>
</evidence>
<accession>A0ABC8WDG9</accession>
<organism evidence="2 3">
    <name type="scientific">Urochloa decumbens</name>
    <dbReference type="NCBI Taxonomy" id="240449"/>
    <lineage>
        <taxon>Eukaryota</taxon>
        <taxon>Viridiplantae</taxon>
        <taxon>Streptophyta</taxon>
        <taxon>Embryophyta</taxon>
        <taxon>Tracheophyta</taxon>
        <taxon>Spermatophyta</taxon>
        <taxon>Magnoliopsida</taxon>
        <taxon>Liliopsida</taxon>
        <taxon>Poales</taxon>
        <taxon>Poaceae</taxon>
        <taxon>PACMAD clade</taxon>
        <taxon>Panicoideae</taxon>
        <taxon>Panicodae</taxon>
        <taxon>Paniceae</taxon>
        <taxon>Melinidinae</taxon>
        <taxon>Urochloa</taxon>
    </lineage>
</organism>
<evidence type="ECO:0000313" key="3">
    <source>
        <dbReference type="Proteomes" id="UP001497457"/>
    </source>
</evidence>
<proteinExistence type="predicted"/>
<sequence>MAAAVAKVLRGGRPGLSSQQLVPAIFRRSVQEGVTPLLLRRPGSSPAALAAGVAGRLMHTGSGVTRLPQQKSLPFGGRSGALSQGHKIVRMDQFSSRRSFKSDYGSNYDPGAMPWGPIAFAFVIGLALGCKK</sequence>
<keyword evidence="1" id="KW-0472">Membrane</keyword>
<dbReference type="AlphaFoldDB" id="A0ABC8WDG9"/>
<dbReference type="Proteomes" id="UP001497457">
    <property type="component" value="Chromosome 12b"/>
</dbReference>
<protein>
    <submittedName>
        <fullName evidence="2">Uncharacterized protein</fullName>
    </submittedName>
</protein>
<feature type="transmembrane region" description="Helical" evidence="1">
    <location>
        <begin position="112"/>
        <end position="130"/>
    </location>
</feature>